<dbReference type="InterPro" id="IPR017452">
    <property type="entry name" value="GPCR_Rhodpsn_7TM"/>
</dbReference>
<dbReference type="PANTHER" id="PTHR46641:SF2">
    <property type="entry name" value="FMRFAMIDE RECEPTOR"/>
    <property type="match status" value="1"/>
</dbReference>
<reference evidence="7 8" key="1">
    <citation type="journal article" date="2021" name="Elife">
        <title>Chloroplast acquisition without the gene transfer in kleptoplastic sea slugs, Plakobranchus ocellatus.</title>
        <authorList>
            <person name="Maeda T."/>
            <person name="Takahashi S."/>
            <person name="Yoshida T."/>
            <person name="Shimamura S."/>
            <person name="Takaki Y."/>
            <person name="Nagai Y."/>
            <person name="Toyoda A."/>
            <person name="Suzuki Y."/>
            <person name="Arimoto A."/>
            <person name="Ishii H."/>
            <person name="Satoh N."/>
            <person name="Nishiyama T."/>
            <person name="Hasebe M."/>
            <person name="Maruyama T."/>
            <person name="Minagawa J."/>
            <person name="Obokata J."/>
            <person name="Shigenobu S."/>
        </authorList>
    </citation>
    <scope>NUCLEOTIDE SEQUENCE [LARGE SCALE GENOMIC DNA]</scope>
</reference>
<name>A0AAV3Y9N4_9GAST</name>
<feature type="transmembrane region" description="Helical" evidence="5">
    <location>
        <begin position="326"/>
        <end position="347"/>
    </location>
</feature>
<dbReference type="Proteomes" id="UP000735302">
    <property type="component" value="Unassembled WGS sequence"/>
</dbReference>
<dbReference type="PRINTS" id="PR00237">
    <property type="entry name" value="GPCRRHODOPSN"/>
</dbReference>
<comment type="subcellular location">
    <subcellularLocation>
        <location evidence="1">Membrane</location>
    </subcellularLocation>
</comment>
<dbReference type="Gene3D" id="1.20.1070.10">
    <property type="entry name" value="Rhodopsin 7-helix transmembrane proteins"/>
    <property type="match status" value="1"/>
</dbReference>
<feature type="transmembrane region" description="Helical" evidence="5">
    <location>
        <begin position="283"/>
        <end position="306"/>
    </location>
</feature>
<dbReference type="PANTHER" id="PTHR46641">
    <property type="entry name" value="FMRFAMIDE RECEPTOR-RELATED"/>
    <property type="match status" value="1"/>
</dbReference>
<organism evidence="7 8">
    <name type="scientific">Plakobranchus ocellatus</name>
    <dbReference type="NCBI Taxonomy" id="259542"/>
    <lineage>
        <taxon>Eukaryota</taxon>
        <taxon>Metazoa</taxon>
        <taxon>Spiralia</taxon>
        <taxon>Lophotrochozoa</taxon>
        <taxon>Mollusca</taxon>
        <taxon>Gastropoda</taxon>
        <taxon>Heterobranchia</taxon>
        <taxon>Euthyneura</taxon>
        <taxon>Panpulmonata</taxon>
        <taxon>Sacoglossa</taxon>
        <taxon>Placobranchoidea</taxon>
        <taxon>Plakobranchidae</taxon>
        <taxon>Plakobranchus</taxon>
    </lineage>
</organism>
<feature type="domain" description="G-protein coupled receptors family 1 profile" evidence="6">
    <location>
        <begin position="57"/>
        <end position="346"/>
    </location>
</feature>
<keyword evidence="8" id="KW-1185">Reference proteome</keyword>
<evidence type="ECO:0000256" key="5">
    <source>
        <dbReference type="SAM" id="Phobius"/>
    </source>
</evidence>
<feature type="transmembrane region" description="Helical" evidence="5">
    <location>
        <begin position="78"/>
        <end position="100"/>
    </location>
</feature>
<dbReference type="SUPFAM" id="SSF81321">
    <property type="entry name" value="Family A G protein-coupled receptor-like"/>
    <property type="match status" value="1"/>
</dbReference>
<dbReference type="Pfam" id="PF00001">
    <property type="entry name" value="7tm_1"/>
    <property type="match status" value="1"/>
</dbReference>
<protein>
    <submittedName>
        <fullName evidence="7">Chemosensory receptor a</fullName>
    </submittedName>
</protein>
<dbReference type="PROSITE" id="PS50262">
    <property type="entry name" value="G_PROTEIN_RECEP_F1_2"/>
    <property type="match status" value="1"/>
</dbReference>
<dbReference type="InterPro" id="IPR000276">
    <property type="entry name" value="GPCR_Rhodpsn"/>
</dbReference>
<keyword evidence="2 5" id="KW-0812">Transmembrane</keyword>
<evidence type="ECO:0000256" key="4">
    <source>
        <dbReference type="ARBA" id="ARBA00023136"/>
    </source>
</evidence>
<dbReference type="SMART" id="SM01381">
    <property type="entry name" value="7TM_GPCR_Srsx"/>
    <property type="match status" value="1"/>
</dbReference>
<feature type="transmembrane region" description="Helical" evidence="5">
    <location>
        <begin position="215"/>
        <end position="243"/>
    </location>
</feature>
<gene>
    <name evidence="7" type="ORF">PoB_000599000</name>
</gene>
<feature type="transmembrane region" description="Helical" evidence="5">
    <location>
        <begin position="47"/>
        <end position="66"/>
    </location>
</feature>
<dbReference type="EMBL" id="BLXT01000663">
    <property type="protein sequence ID" value="GFN79484.1"/>
    <property type="molecule type" value="Genomic_DNA"/>
</dbReference>
<comment type="caution">
    <text evidence="7">The sequence shown here is derived from an EMBL/GenBank/DDBJ whole genome shotgun (WGS) entry which is preliminary data.</text>
</comment>
<proteinExistence type="predicted"/>
<evidence type="ECO:0000256" key="1">
    <source>
        <dbReference type="ARBA" id="ARBA00004370"/>
    </source>
</evidence>
<dbReference type="GO" id="GO:0016020">
    <property type="term" value="C:membrane"/>
    <property type="evidence" value="ECO:0007669"/>
    <property type="project" value="UniProtKB-SubCell"/>
</dbReference>
<feature type="transmembrane region" description="Helical" evidence="5">
    <location>
        <begin position="162"/>
        <end position="187"/>
    </location>
</feature>
<keyword evidence="7" id="KW-0675">Receptor</keyword>
<evidence type="ECO:0000313" key="7">
    <source>
        <dbReference type="EMBL" id="GFN79484.1"/>
    </source>
</evidence>
<sequence>MENATENFTSRALTIQLQRQGCCGQVQRGFLTRVQFLNLLTQSSHCTLPIGFVGILGNVLIIVTYFNIGLSSSINISYVALAFSDLFCVLSNMWMAICFLPDFTRFASQYFFVGPISSLTGAWVCECFTRITAYMTAFISVERCLSVMMPLKVSSIFTRGRTSAAVIVIYGLNIVLASYGFVIIQFVKEFSPFYNKTLVSTERVSSPLLEDVYNFVLIFQSFPALMIPLVTVIVCTAFLSLSLRRSAAWRRSMVSTDQTTDERDKSLDKLPAARQRNLKEIQLAKTVVLVAIVFIVCSSPNAINVLVASVLPEYRATGRYRMTYRFAHFTTFALSMVNSSSNFFIYLSTGSIFRRTLQRILCLENETDKALTK</sequence>
<keyword evidence="4 5" id="KW-0472">Membrane</keyword>
<evidence type="ECO:0000313" key="8">
    <source>
        <dbReference type="Proteomes" id="UP000735302"/>
    </source>
</evidence>
<dbReference type="InterPro" id="IPR052954">
    <property type="entry name" value="GPCR-Ligand_Int"/>
</dbReference>
<dbReference type="AlphaFoldDB" id="A0AAV3Y9N4"/>
<evidence type="ECO:0000256" key="3">
    <source>
        <dbReference type="ARBA" id="ARBA00022989"/>
    </source>
</evidence>
<keyword evidence="3 5" id="KW-1133">Transmembrane helix</keyword>
<evidence type="ECO:0000256" key="2">
    <source>
        <dbReference type="ARBA" id="ARBA00022692"/>
    </source>
</evidence>
<feature type="transmembrane region" description="Helical" evidence="5">
    <location>
        <begin position="120"/>
        <end position="141"/>
    </location>
</feature>
<evidence type="ECO:0000259" key="6">
    <source>
        <dbReference type="PROSITE" id="PS50262"/>
    </source>
</evidence>
<accession>A0AAV3Y9N4</accession>
<dbReference type="GO" id="GO:0004930">
    <property type="term" value="F:G protein-coupled receptor activity"/>
    <property type="evidence" value="ECO:0007669"/>
    <property type="project" value="InterPro"/>
</dbReference>